<dbReference type="RefSeq" id="WP_125402946.1">
    <property type="nucleotide sequence ID" value="NZ_JBEHHI010000002.1"/>
</dbReference>
<dbReference type="Gene3D" id="3.40.50.2000">
    <property type="entry name" value="Glycogen Phosphorylase B"/>
    <property type="match status" value="2"/>
</dbReference>
<keyword evidence="2" id="KW-1185">Reference proteome</keyword>
<dbReference type="PANTHER" id="PTHR21015">
    <property type="entry name" value="UDP-N-ACETYLGLUCOSAMINE--N-ACETYLMURAMYL-(PENTAPEPTIDE) PYROPHOSPHORYL-UNDECAPRENOL N-ACETYLGLUCOSAMINE TRANSFERASE 1"/>
    <property type="match status" value="1"/>
</dbReference>
<organism evidence="1 2">
    <name type="scientific">Rhodovulum iodosum</name>
    <dbReference type="NCBI Taxonomy" id="68291"/>
    <lineage>
        <taxon>Bacteria</taxon>
        <taxon>Pseudomonadati</taxon>
        <taxon>Pseudomonadota</taxon>
        <taxon>Alphaproteobacteria</taxon>
        <taxon>Rhodobacterales</taxon>
        <taxon>Paracoccaceae</taxon>
        <taxon>Rhodovulum</taxon>
    </lineage>
</organism>
<gene>
    <name evidence="1" type="ORF">Ga0609869_002481</name>
</gene>
<comment type="caution">
    <text evidence="1">The sequence shown here is derived from an EMBL/GenBank/DDBJ whole genome shotgun (WGS) entry which is preliminary data.</text>
</comment>
<dbReference type="Proteomes" id="UP001560019">
    <property type="component" value="Unassembled WGS sequence"/>
</dbReference>
<dbReference type="EMBL" id="JBEHHI010000002">
    <property type="protein sequence ID" value="MEX5729128.1"/>
    <property type="molecule type" value="Genomic_DNA"/>
</dbReference>
<reference evidence="1 2" key="1">
    <citation type="submission" date="2024-06" db="EMBL/GenBank/DDBJ databases">
        <title>Genome of Rhodovulum iodosum, a marine photoferrotroph.</title>
        <authorList>
            <person name="Bianchini G."/>
            <person name="Nikeleit V."/>
            <person name="Kappler A."/>
            <person name="Bryce C."/>
            <person name="Sanchez-Baracaldo P."/>
        </authorList>
    </citation>
    <scope>NUCLEOTIDE SEQUENCE [LARGE SCALE GENOMIC DNA]</scope>
    <source>
        <strain evidence="1 2">UT/N1</strain>
    </source>
</reference>
<evidence type="ECO:0000313" key="1">
    <source>
        <dbReference type="EMBL" id="MEX5729128.1"/>
    </source>
</evidence>
<name>A0ABV3XVN8_9RHOB</name>
<evidence type="ECO:0000313" key="2">
    <source>
        <dbReference type="Proteomes" id="UP001560019"/>
    </source>
</evidence>
<dbReference type="SUPFAM" id="SSF53756">
    <property type="entry name" value="UDP-Glycosyltransferase/glycogen phosphorylase"/>
    <property type="match status" value="2"/>
</dbReference>
<accession>A0ABV3XVN8</accession>
<protein>
    <submittedName>
        <fullName evidence="1">UDP:flavonoid glycosyltransferase YjiC (YdhE family)</fullName>
    </submittedName>
</protein>
<dbReference type="PANTHER" id="PTHR21015:SF22">
    <property type="entry name" value="GLYCOSYLTRANSFERASE"/>
    <property type="match status" value="1"/>
</dbReference>
<sequence>MPQSPSLVYFADPRFSGGTSTALDAELTALAREGVVPGLCPVLSAVFPAPRPLHPAIAGHLAEGRAVLVDPARPARVPLVVVHHPRCFENMPAAPCALEAERLVLVLHHPPVDGHGAPEYDLARIVANLREVFGADPVLAPVGPAVRARLPAPLPPGCTALAEDWSNLVDFDAWPFRAPRAPSSQIVIGRHSRPQRNKWPDSREAALTVYPAAADIELRALGSSAEIEDDFAPLPGNWRLRPFDPDHVKDFLEGLDFYVYFHGSDWVEAFGMGVLEALATGVPAILPDSFRPLFGEAALYAAPGEVEPLIRRLAADPDALAEQARRARRAVERRFALEGFVPRLDRLFPGWRAAPVPAAPRRPRRVLFMTSNGTGLGHLTRAMALARRLPEGTETAVFTLSQAFRLAVEAGFLTQFVPFHRLTGAGNRPWNAALGLELSDFIALFRPDSLVFDGNVPYAGLIDALDRHPEVRRIWVRRALWAPANEKLIERSRHFDLIVEPGEISERFDEGPTRDGRAAAVPPILHTQPDERLSRAAARAELGLADDKTVVALSLGAGNNFDLARIRERLLAALARHDDVEVVELLPPIAFAPPAEGPHRQITLFPAFRYSRGFDAVISGAGYNSFHECLAGAVPALFVANEAPEMDLQILRARHAAVAGWARMLRASDRIGIGAEVAALLDPEARAAMLRRMQRLEIGDGAGAAAGLIHVLSHACRAQRGLLG</sequence>
<proteinExistence type="predicted"/>